<evidence type="ECO:0000313" key="2">
    <source>
        <dbReference type="EMBL" id="CAH3041643.1"/>
    </source>
</evidence>
<protein>
    <submittedName>
        <fullName evidence="2">Uncharacterized protein</fullName>
    </submittedName>
</protein>
<feature type="chain" id="PRO_5046890132" evidence="1">
    <location>
        <begin position="24"/>
        <end position="248"/>
    </location>
</feature>
<reference evidence="2 3" key="1">
    <citation type="submission" date="2022-05" db="EMBL/GenBank/DDBJ databases">
        <authorList>
            <consortium name="Genoscope - CEA"/>
            <person name="William W."/>
        </authorList>
    </citation>
    <scope>NUCLEOTIDE SEQUENCE [LARGE SCALE GENOMIC DNA]</scope>
</reference>
<evidence type="ECO:0000256" key="1">
    <source>
        <dbReference type="SAM" id="SignalP"/>
    </source>
</evidence>
<evidence type="ECO:0000313" key="3">
    <source>
        <dbReference type="Proteomes" id="UP001159405"/>
    </source>
</evidence>
<dbReference type="EMBL" id="CALNXK010000009">
    <property type="protein sequence ID" value="CAH3041643.1"/>
    <property type="molecule type" value="Genomic_DNA"/>
</dbReference>
<comment type="caution">
    <text evidence="2">The sequence shown here is derived from an EMBL/GenBank/DDBJ whole genome shotgun (WGS) entry which is preliminary data.</text>
</comment>
<name>A0ABN8N8G5_9CNID</name>
<gene>
    <name evidence="2" type="ORF">PLOB_00047825</name>
</gene>
<accession>A0ABN8N8G5</accession>
<keyword evidence="1" id="KW-0732">Signal</keyword>
<proteinExistence type="predicted"/>
<feature type="signal peptide" evidence="1">
    <location>
        <begin position="1"/>
        <end position="23"/>
    </location>
</feature>
<keyword evidence="3" id="KW-1185">Reference proteome</keyword>
<sequence>MNFKAFAIVFLATVLLLCQNTHSATLRSRRSVVGLAAAGSIQGGQTLSPVHVLDEWCTNLTTHLNTTLEEFQGTKENLTGDNNYVKWKRTFGPTDRNDQTGQSGPPSKLVPNILGSIPFKRSMGSSYISASSGVTVLQRLTFDLNHIRIYSLLFSQIPSVMTGPQSDLCLKDGVRLLSGLIIGMDMAEAYLNGTSSFPPQFLHGNKRSSPARYQDLSREVAVLKSQMRELVIIIGNNMFSSSAHVVSV</sequence>
<dbReference type="Proteomes" id="UP001159405">
    <property type="component" value="Unassembled WGS sequence"/>
</dbReference>
<organism evidence="2 3">
    <name type="scientific">Porites lobata</name>
    <dbReference type="NCBI Taxonomy" id="104759"/>
    <lineage>
        <taxon>Eukaryota</taxon>
        <taxon>Metazoa</taxon>
        <taxon>Cnidaria</taxon>
        <taxon>Anthozoa</taxon>
        <taxon>Hexacorallia</taxon>
        <taxon>Scleractinia</taxon>
        <taxon>Fungiina</taxon>
        <taxon>Poritidae</taxon>
        <taxon>Porites</taxon>
    </lineage>
</organism>